<dbReference type="CDD" id="cd02165">
    <property type="entry name" value="NMNAT"/>
    <property type="match status" value="1"/>
</dbReference>
<comment type="caution">
    <text evidence="13">The sequence shown here is derived from an EMBL/GenBank/DDBJ whole genome shotgun (WGS) entry which is preliminary data.</text>
</comment>
<evidence type="ECO:0000313" key="14">
    <source>
        <dbReference type="Proteomes" id="UP000267841"/>
    </source>
</evidence>
<comment type="pathway">
    <text evidence="2 11">Cofactor biosynthesis; NAD(+) biosynthesis; deamido-NAD(+) from nicotinate D-ribonucleotide: step 1/1.</text>
</comment>
<protein>
    <recommendedName>
        <fullName evidence="11">Probable nicotinate-nucleotide adenylyltransferase</fullName>
        <ecNumber evidence="11">2.7.7.18</ecNumber>
    </recommendedName>
    <alternativeName>
        <fullName evidence="11">Deamido-NAD(+) diphosphorylase</fullName>
    </alternativeName>
    <alternativeName>
        <fullName evidence="11">Deamido-NAD(+) pyrophosphorylase</fullName>
    </alternativeName>
    <alternativeName>
        <fullName evidence="11">Nicotinate mononucleotide adenylyltransferase</fullName>
        <shortName evidence="11">NaMN adenylyltransferase</shortName>
    </alternativeName>
</protein>
<dbReference type="InterPro" id="IPR004821">
    <property type="entry name" value="Cyt_trans-like"/>
</dbReference>
<dbReference type="GO" id="GO:0009435">
    <property type="term" value="P:NAD+ biosynthetic process"/>
    <property type="evidence" value="ECO:0007669"/>
    <property type="project" value="UniProtKB-UniRule"/>
</dbReference>
<dbReference type="EC" id="2.7.7.18" evidence="11"/>
<gene>
    <name evidence="11" type="primary">nadD</name>
    <name evidence="13" type="ORF">BCF55_0333</name>
</gene>
<keyword evidence="14" id="KW-1185">Reference proteome</keyword>
<evidence type="ECO:0000256" key="9">
    <source>
        <dbReference type="ARBA" id="ARBA00023027"/>
    </source>
</evidence>
<evidence type="ECO:0000256" key="5">
    <source>
        <dbReference type="ARBA" id="ARBA00022679"/>
    </source>
</evidence>
<dbReference type="PANTHER" id="PTHR39321:SF3">
    <property type="entry name" value="PHOSPHOPANTETHEINE ADENYLYLTRANSFERASE"/>
    <property type="match status" value="1"/>
</dbReference>
<dbReference type="InterPro" id="IPR014729">
    <property type="entry name" value="Rossmann-like_a/b/a_fold"/>
</dbReference>
<dbReference type="Proteomes" id="UP000267841">
    <property type="component" value="Unassembled WGS sequence"/>
</dbReference>
<dbReference type="OrthoDB" id="5295945at2"/>
<dbReference type="UniPathway" id="UPA00253">
    <property type="reaction ID" value="UER00332"/>
</dbReference>
<organism evidence="13 14">
    <name type="scientific">Hydrogenivirga caldilitoris</name>
    <dbReference type="NCBI Taxonomy" id="246264"/>
    <lineage>
        <taxon>Bacteria</taxon>
        <taxon>Pseudomonadati</taxon>
        <taxon>Aquificota</taxon>
        <taxon>Aquificia</taxon>
        <taxon>Aquificales</taxon>
        <taxon>Aquificaceae</taxon>
        <taxon>Hydrogenivirga</taxon>
    </lineage>
</organism>
<comment type="similarity">
    <text evidence="3 11">Belongs to the NadD family.</text>
</comment>
<feature type="domain" description="Cytidyltransferase-like" evidence="12">
    <location>
        <begin position="4"/>
        <end position="171"/>
    </location>
</feature>
<evidence type="ECO:0000256" key="4">
    <source>
        <dbReference type="ARBA" id="ARBA00022642"/>
    </source>
</evidence>
<dbReference type="EMBL" id="RCCJ01000001">
    <property type="protein sequence ID" value="RLJ70071.1"/>
    <property type="molecule type" value="Genomic_DNA"/>
</dbReference>
<dbReference type="Pfam" id="PF01467">
    <property type="entry name" value="CTP_transf_like"/>
    <property type="match status" value="1"/>
</dbReference>
<dbReference type="HAMAP" id="MF_00244">
    <property type="entry name" value="NaMN_adenylyltr"/>
    <property type="match status" value="1"/>
</dbReference>
<dbReference type="NCBIfam" id="NF000840">
    <property type="entry name" value="PRK00071.1-3"/>
    <property type="match status" value="1"/>
</dbReference>
<keyword evidence="4 11" id="KW-0662">Pyridine nucleotide biosynthesis</keyword>
<accession>A0A497XP75</accession>
<proteinExistence type="inferred from homology"/>
<dbReference type="NCBIfam" id="TIGR00125">
    <property type="entry name" value="cyt_tran_rel"/>
    <property type="match status" value="1"/>
</dbReference>
<evidence type="ECO:0000256" key="10">
    <source>
        <dbReference type="ARBA" id="ARBA00048721"/>
    </source>
</evidence>
<evidence type="ECO:0000256" key="7">
    <source>
        <dbReference type="ARBA" id="ARBA00022741"/>
    </source>
</evidence>
<sequence length="197" mass="22887">MFILFGGSFDPVHIGHLIVARDVREKLQADKVVFLPAYRAPLKEEHRASPEDRLNMLKLAIEGEEGFDIEDYELKKGGISYTVETLEYLYPKVGEKPFLILGADSVLKFHLWKEPERVLELSKIIVVDREGKIGEVRDYIGENFPWLSEGEDFLMLSVRRIDVSATEIRSRVREGKSIYCLVPDRVRRYIEERGLYR</sequence>
<dbReference type="RefSeq" id="WP_121009162.1">
    <property type="nucleotide sequence ID" value="NZ_RCCJ01000001.1"/>
</dbReference>
<comment type="function">
    <text evidence="1 11">Catalyzes the reversible adenylation of nicotinate mononucleotide (NaMN) to nicotinic acid adenine dinucleotide (NaAD).</text>
</comment>
<evidence type="ECO:0000256" key="6">
    <source>
        <dbReference type="ARBA" id="ARBA00022695"/>
    </source>
</evidence>
<evidence type="ECO:0000256" key="2">
    <source>
        <dbReference type="ARBA" id="ARBA00005019"/>
    </source>
</evidence>
<dbReference type="NCBIfam" id="TIGR00482">
    <property type="entry name" value="nicotinate (nicotinamide) nucleotide adenylyltransferase"/>
    <property type="match status" value="1"/>
</dbReference>
<comment type="catalytic activity">
    <reaction evidence="10 11">
        <text>nicotinate beta-D-ribonucleotide + ATP + H(+) = deamido-NAD(+) + diphosphate</text>
        <dbReference type="Rhea" id="RHEA:22860"/>
        <dbReference type="ChEBI" id="CHEBI:15378"/>
        <dbReference type="ChEBI" id="CHEBI:30616"/>
        <dbReference type="ChEBI" id="CHEBI:33019"/>
        <dbReference type="ChEBI" id="CHEBI:57502"/>
        <dbReference type="ChEBI" id="CHEBI:58437"/>
        <dbReference type="EC" id="2.7.7.18"/>
    </reaction>
</comment>
<keyword evidence="5 11" id="KW-0808">Transferase</keyword>
<keyword evidence="6 11" id="KW-0548">Nucleotidyltransferase</keyword>
<keyword evidence="9 11" id="KW-0520">NAD</keyword>
<dbReference type="PANTHER" id="PTHR39321">
    <property type="entry name" value="NICOTINATE-NUCLEOTIDE ADENYLYLTRANSFERASE-RELATED"/>
    <property type="match status" value="1"/>
</dbReference>
<dbReference type="InterPro" id="IPR005248">
    <property type="entry name" value="NadD/NMNAT"/>
</dbReference>
<evidence type="ECO:0000259" key="12">
    <source>
        <dbReference type="Pfam" id="PF01467"/>
    </source>
</evidence>
<keyword evidence="7 11" id="KW-0547">Nucleotide-binding</keyword>
<dbReference type="Gene3D" id="3.40.50.620">
    <property type="entry name" value="HUPs"/>
    <property type="match status" value="1"/>
</dbReference>
<reference evidence="13 14" key="1">
    <citation type="submission" date="2018-10" db="EMBL/GenBank/DDBJ databases">
        <title>Genomic Encyclopedia of Archaeal and Bacterial Type Strains, Phase II (KMG-II): from individual species to whole genera.</title>
        <authorList>
            <person name="Goeker M."/>
        </authorList>
    </citation>
    <scope>NUCLEOTIDE SEQUENCE [LARGE SCALE GENOMIC DNA]</scope>
    <source>
        <strain evidence="13 14">DSM 16510</strain>
    </source>
</reference>
<name>A0A497XP75_9AQUI</name>
<dbReference type="GO" id="GO:0005524">
    <property type="term" value="F:ATP binding"/>
    <property type="evidence" value="ECO:0007669"/>
    <property type="project" value="UniProtKB-KW"/>
</dbReference>
<evidence type="ECO:0000313" key="13">
    <source>
        <dbReference type="EMBL" id="RLJ70071.1"/>
    </source>
</evidence>
<dbReference type="AlphaFoldDB" id="A0A497XP75"/>
<keyword evidence="8 11" id="KW-0067">ATP-binding</keyword>
<evidence type="ECO:0000256" key="1">
    <source>
        <dbReference type="ARBA" id="ARBA00002324"/>
    </source>
</evidence>
<dbReference type="SUPFAM" id="SSF52374">
    <property type="entry name" value="Nucleotidylyl transferase"/>
    <property type="match status" value="1"/>
</dbReference>
<evidence type="ECO:0000256" key="11">
    <source>
        <dbReference type="HAMAP-Rule" id="MF_00244"/>
    </source>
</evidence>
<evidence type="ECO:0000256" key="3">
    <source>
        <dbReference type="ARBA" id="ARBA00009014"/>
    </source>
</evidence>
<evidence type="ECO:0000256" key="8">
    <source>
        <dbReference type="ARBA" id="ARBA00022840"/>
    </source>
</evidence>
<dbReference type="GO" id="GO:0004515">
    <property type="term" value="F:nicotinate-nucleotide adenylyltransferase activity"/>
    <property type="evidence" value="ECO:0007669"/>
    <property type="project" value="UniProtKB-UniRule"/>
</dbReference>